<dbReference type="InterPro" id="IPR006580">
    <property type="entry name" value="Znf_TTF"/>
</dbReference>
<protein>
    <recommendedName>
        <fullName evidence="1">TTF-type domain-containing protein</fullName>
    </recommendedName>
</protein>
<keyword evidence="3" id="KW-1185">Reference proteome</keyword>
<evidence type="ECO:0000259" key="1">
    <source>
        <dbReference type="SMART" id="SM00597"/>
    </source>
</evidence>
<evidence type="ECO:0000313" key="2">
    <source>
        <dbReference type="Ensembl" id="ENSGMOP00000038057.1"/>
    </source>
</evidence>
<sequence>IDVCKPITIQNASHGTTAKPNQVKLDTFPARWFSGKKRNFSSAWYHNKPWLEYSVKADAAFCFPCRKFSTSCDAAFTVKGFCDWKHALETDKGLLRHAASKEHISCETLWRERQMREARGQKISTLVHTDQLARNRYYVSTIVDMIAFLAVNQLPFRGDHDSVESMSESGSGLFLSLFLYTLQKDAELAKIMETIPRTATYTSHDIQNEIIELMSTLVTEHIVEEVGDEFYSIKVDGTRDPTEEGDAKTLTQTVISELTKAGLSTDKILSQVYDGASVMSGKHGGVQKLLQEELKREIPYVHCFNHQLHLVVVQAMSAEQPVIDFFSVCNLLYKFIRRPTVAVHYKGETLKRLLDQRWTGHLATVQVISKAHENISQLLTELDTHLFPADVRVEAVGLLRAISKPSFRFIALLMSKILTLFEAPNRLLQSKDMDLHTAVQLVNAATKCIEDFVVEQSVGARIDQENTAKQQRLRLYYGCIDAVCGEMARRFGERNSALIESLASLDPESDTFLDAEKVRPLLDLTGTKLVDAEFVVARQFLRTQMEGSTRAEDENWTVKTLFTTFHKTLEAMPSVMVAFKSALTFGASTATCENSFSSLKNIFSDHRRSMLHPRKAHLIQLSFEKDLTRKCMEQWKDRLLRRFHSTGKRRLQLY</sequence>
<reference evidence="2" key="2">
    <citation type="submission" date="2025-09" db="UniProtKB">
        <authorList>
            <consortium name="Ensembl"/>
        </authorList>
    </citation>
    <scope>IDENTIFICATION</scope>
</reference>
<dbReference type="InterPro" id="IPR025398">
    <property type="entry name" value="DUF4371"/>
</dbReference>
<dbReference type="Pfam" id="PF14291">
    <property type="entry name" value="DUF4371"/>
    <property type="match status" value="1"/>
</dbReference>
<dbReference type="Proteomes" id="UP000694546">
    <property type="component" value="Chromosome 12"/>
</dbReference>
<reference evidence="2" key="1">
    <citation type="submission" date="2025-08" db="UniProtKB">
        <authorList>
            <consortium name="Ensembl"/>
        </authorList>
    </citation>
    <scope>IDENTIFICATION</scope>
</reference>
<dbReference type="Ensembl" id="ENSGMOT00000071523.1">
    <property type="protein sequence ID" value="ENSGMOP00000038057.1"/>
    <property type="gene ID" value="ENSGMOG00000035189.1"/>
</dbReference>
<evidence type="ECO:0000313" key="3">
    <source>
        <dbReference type="Proteomes" id="UP000694546"/>
    </source>
</evidence>
<proteinExistence type="predicted"/>
<dbReference type="InterPro" id="IPR012337">
    <property type="entry name" value="RNaseH-like_sf"/>
</dbReference>
<dbReference type="AlphaFoldDB" id="A0A8C5AXJ5"/>
<dbReference type="PANTHER" id="PTHR45749:SF21">
    <property type="entry name" value="DUF4371 DOMAIN-CONTAINING PROTEIN"/>
    <property type="match status" value="1"/>
</dbReference>
<dbReference type="PANTHER" id="PTHR45749">
    <property type="match status" value="1"/>
</dbReference>
<feature type="domain" description="TTF-type" evidence="1">
    <location>
        <begin position="36"/>
        <end position="122"/>
    </location>
</feature>
<dbReference type="GeneTree" id="ENSGT00940000164001"/>
<organism evidence="2 3">
    <name type="scientific">Gadus morhua</name>
    <name type="common">Atlantic cod</name>
    <dbReference type="NCBI Taxonomy" id="8049"/>
    <lineage>
        <taxon>Eukaryota</taxon>
        <taxon>Metazoa</taxon>
        <taxon>Chordata</taxon>
        <taxon>Craniata</taxon>
        <taxon>Vertebrata</taxon>
        <taxon>Euteleostomi</taxon>
        <taxon>Actinopterygii</taxon>
        <taxon>Neopterygii</taxon>
        <taxon>Teleostei</taxon>
        <taxon>Neoteleostei</taxon>
        <taxon>Acanthomorphata</taxon>
        <taxon>Zeiogadaria</taxon>
        <taxon>Gadariae</taxon>
        <taxon>Gadiformes</taxon>
        <taxon>Gadoidei</taxon>
        <taxon>Gadidae</taxon>
        <taxon>Gadus</taxon>
    </lineage>
</organism>
<dbReference type="SUPFAM" id="SSF53098">
    <property type="entry name" value="Ribonuclease H-like"/>
    <property type="match status" value="1"/>
</dbReference>
<dbReference type="SMART" id="SM00597">
    <property type="entry name" value="ZnF_TTF"/>
    <property type="match status" value="1"/>
</dbReference>
<accession>A0A8C5AXJ5</accession>
<dbReference type="OMA" id="CGASENR"/>
<name>A0A8C5AXJ5_GADMO</name>